<organism evidence="2 3">
    <name type="scientific">Salibacterium lacus</name>
    <dbReference type="NCBI Taxonomy" id="1898109"/>
    <lineage>
        <taxon>Bacteria</taxon>
        <taxon>Bacillati</taxon>
        <taxon>Bacillota</taxon>
        <taxon>Bacilli</taxon>
        <taxon>Bacillales</taxon>
        <taxon>Bacillaceae</taxon>
    </lineage>
</organism>
<accession>A0ABW5T2A0</accession>
<feature type="transmembrane region" description="Helical" evidence="1">
    <location>
        <begin position="105"/>
        <end position="135"/>
    </location>
</feature>
<feature type="transmembrane region" description="Helical" evidence="1">
    <location>
        <begin position="147"/>
        <end position="170"/>
    </location>
</feature>
<keyword evidence="3" id="KW-1185">Reference proteome</keyword>
<dbReference type="RefSeq" id="WP_380713428.1">
    <property type="nucleotide sequence ID" value="NZ_JBHUML010000003.1"/>
</dbReference>
<dbReference type="Proteomes" id="UP001597520">
    <property type="component" value="Unassembled WGS sequence"/>
</dbReference>
<proteinExistence type="predicted"/>
<comment type="caution">
    <text evidence="2">The sequence shown here is derived from an EMBL/GenBank/DDBJ whole genome shotgun (WGS) entry which is preliminary data.</text>
</comment>
<protein>
    <submittedName>
        <fullName evidence="2">YesL family protein</fullName>
    </submittedName>
</protein>
<keyword evidence="1" id="KW-0472">Membrane</keyword>
<dbReference type="EMBL" id="JBHUML010000003">
    <property type="protein sequence ID" value="MFD2706121.1"/>
    <property type="molecule type" value="Genomic_DNA"/>
</dbReference>
<reference evidence="3" key="1">
    <citation type="journal article" date="2019" name="Int. J. Syst. Evol. Microbiol.">
        <title>The Global Catalogue of Microorganisms (GCM) 10K type strain sequencing project: providing services to taxonomists for standard genome sequencing and annotation.</title>
        <authorList>
            <consortium name="The Broad Institute Genomics Platform"/>
            <consortium name="The Broad Institute Genome Sequencing Center for Infectious Disease"/>
            <person name="Wu L."/>
            <person name="Ma J."/>
        </authorList>
    </citation>
    <scope>NUCLEOTIDE SEQUENCE [LARGE SCALE GENOMIC DNA]</scope>
    <source>
        <strain evidence="3">KCTC 33792</strain>
    </source>
</reference>
<dbReference type="InterPro" id="IPR006938">
    <property type="entry name" value="DUF624"/>
</dbReference>
<keyword evidence="1" id="KW-0812">Transmembrane</keyword>
<sequence>MNRNKAGNIFHTTLNWITRLAYVNVLWILFSLAGLIAAGLFPATAAMFAVVRKWLTEDVEIPVLPTFWNAVRGEFLRANAIGYTALVPAYIFYVDFQFFSSIEGIVSFILLVVSGSLFFLYVITVLFLFPALAHYQVRIPEYFKQAFFIGAGSPAGVIMSVAACVVIVFLTAWFPALLFFFTGSVPAYVIMWSTLRTIRIMEEKHIKRKEGTES</sequence>
<evidence type="ECO:0000313" key="2">
    <source>
        <dbReference type="EMBL" id="MFD2706121.1"/>
    </source>
</evidence>
<feature type="transmembrane region" description="Helical" evidence="1">
    <location>
        <begin position="176"/>
        <end position="198"/>
    </location>
</feature>
<evidence type="ECO:0000313" key="3">
    <source>
        <dbReference type="Proteomes" id="UP001597520"/>
    </source>
</evidence>
<dbReference type="Pfam" id="PF04854">
    <property type="entry name" value="DUF624"/>
    <property type="match status" value="1"/>
</dbReference>
<gene>
    <name evidence="2" type="ORF">ACFSUB_11660</name>
</gene>
<evidence type="ECO:0000256" key="1">
    <source>
        <dbReference type="SAM" id="Phobius"/>
    </source>
</evidence>
<feature type="transmembrane region" description="Helical" evidence="1">
    <location>
        <begin position="25"/>
        <end position="51"/>
    </location>
</feature>
<name>A0ABW5T2A0_9BACI</name>
<keyword evidence="1" id="KW-1133">Transmembrane helix</keyword>